<protein>
    <submittedName>
        <fullName evidence="1">Uncharacterized protein</fullName>
    </submittedName>
</protein>
<sequence>MSSTARLRMRGEIRLGKWRAFHADQVLAPGRGFIWAATTSLSGIPVSGYDRFTDGHGEMHWRLGGLVPVMSTRGPEVTRSAAGRLIGESVLVPTTFRSATWSSATHDSVDMEWSLTGGHRGAATLTLAADGALRKVRMQRWGNPFGHGYNDYSFVVELDDERSFGGITIPTTLTARWEDGVSINEFYRAEIVDASYA</sequence>
<proteinExistence type="predicted"/>
<dbReference type="InterPro" id="IPR046674">
    <property type="entry name" value="DUF6544"/>
</dbReference>
<dbReference type="Pfam" id="PF20181">
    <property type="entry name" value="DUF6544"/>
    <property type="match status" value="1"/>
</dbReference>
<accession>A0A2I1R0M7</accession>
<dbReference type="Proteomes" id="UP000234662">
    <property type="component" value="Unassembled WGS sequence"/>
</dbReference>
<evidence type="ECO:0000313" key="2">
    <source>
        <dbReference type="Proteomes" id="UP000234662"/>
    </source>
</evidence>
<gene>
    <name evidence="1" type="ORF">CYJ73_25930</name>
</gene>
<dbReference type="AlphaFoldDB" id="A0A2I1R0M7"/>
<name>A0A2I1R0M7_9ACTN</name>
<evidence type="ECO:0000313" key="1">
    <source>
        <dbReference type="EMBL" id="PKZ62657.1"/>
    </source>
</evidence>
<dbReference type="EMBL" id="PKJC01000055">
    <property type="protein sequence ID" value="PKZ62657.1"/>
    <property type="molecule type" value="Genomic_DNA"/>
</dbReference>
<comment type="caution">
    <text evidence="1">The sequence shown here is derived from an EMBL/GenBank/DDBJ whole genome shotgun (WGS) entry which is preliminary data.</text>
</comment>
<reference evidence="1 2" key="1">
    <citation type="submission" date="2017-12" db="EMBL/GenBank/DDBJ databases">
        <title>Phylogenetic diversity of female urinary microbiome.</title>
        <authorList>
            <person name="Thomas-White K."/>
            <person name="Wolfe A.J."/>
        </authorList>
    </citation>
    <scope>NUCLEOTIDE SEQUENCE [LARGE SCALE GENOMIC DNA]</scope>
    <source>
        <strain evidence="1 2">UMB0777</strain>
    </source>
</reference>
<organism evidence="1 2">
    <name type="scientific">Gordonia terrae</name>
    <dbReference type="NCBI Taxonomy" id="2055"/>
    <lineage>
        <taxon>Bacteria</taxon>
        <taxon>Bacillati</taxon>
        <taxon>Actinomycetota</taxon>
        <taxon>Actinomycetes</taxon>
        <taxon>Mycobacteriales</taxon>
        <taxon>Gordoniaceae</taxon>
        <taxon>Gordonia</taxon>
    </lineage>
</organism>